<keyword evidence="2" id="KW-1185">Reference proteome</keyword>
<sequence length="328" mass="37161">MCQTPDQRLHPLWERYHHPLVRDLAWLLETPDVLESPGIARPGLKELGLDGRALAAWLDALEQAPHTLGARIGSSRRGRLGHYHERLWQFLLAEAPGTHLLAHNLPIIEDKRTLGELDLLYRNSATPAPIHLEVAIKFYLGLPEGPGEDSSQARWIGPGCADSLAIKYQHLQQHQLPLVYSPQARRLLSDLLDDCGDPTSEIKQRLALPGVLFYPWQHDMSPPQGAHANHLRGEWLTWRCWPAFRYRLPANTRGCILRKPHWLALPPHTDLYSLSDLSAQLVQYFNLPRAPLLLGLHSPEIGWSRVFVAGNEWPYQIPLPPIPTLHSP</sequence>
<gene>
    <name evidence="1" type="ORF">L861_04060</name>
</gene>
<dbReference type="EMBL" id="ASTJ01000011">
    <property type="protein sequence ID" value="EPC04508.1"/>
    <property type="molecule type" value="Genomic_DNA"/>
</dbReference>
<name>S2KV88_LITA3</name>
<organism evidence="1 2">
    <name type="scientific">Litchfieldella anticariensis (strain DSM 16096 / CECT 5854 / CIP 108499 / LMG 22089 / FP35)</name>
    <name type="common">Halomonas anticariensis</name>
    <dbReference type="NCBI Taxonomy" id="1121939"/>
    <lineage>
        <taxon>Bacteria</taxon>
        <taxon>Pseudomonadati</taxon>
        <taxon>Pseudomonadota</taxon>
        <taxon>Gammaproteobacteria</taxon>
        <taxon>Oceanospirillales</taxon>
        <taxon>Halomonadaceae</taxon>
        <taxon>Litchfieldella</taxon>
    </lineage>
</organism>
<dbReference type="OrthoDB" id="378654at2"/>
<dbReference type="RefSeq" id="WP_016415246.1">
    <property type="nucleotide sequence ID" value="NZ_AUAB01000001.1"/>
</dbReference>
<dbReference type="eggNOG" id="COG3782">
    <property type="taxonomic scope" value="Bacteria"/>
</dbReference>
<evidence type="ECO:0000313" key="2">
    <source>
        <dbReference type="Proteomes" id="UP000014463"/>
    </source>
</evidence>
<dbReference type="AlphaFoldDB" id="S2KV88"/>
<protein>
    <recommendedName>
        <fullName evidence="3">DUF1853 domain-containing protein</fullName>
    </recommendedName>
</protein>
<dbReference type="Pfam" id="PF08907">
    <property type="entry name" value="DUF1853"/>
    <property type="match status" value="1"/>
</dbReference>
<dbReference type="Proteomes" id="UP000014463">
    <property type="component" value="Unassembled WGS sequence"/>
</dbReference>
<evidence type="ECO:0000313" key="1">
    <source>
        <dbReference type="EMBL" id="EPC04508.1"/>
    </source>
</evidence>
<dbReference type="PATRIC" id="fig|1121939.11.peg.767"/>
<comment type="caution">
    <text evidence="1">The sequence shown here is derived from an EMBL/GenBank/DDBJ whole genome shotgun (WGS) entry which is preliminary data.</text>
</comment>
<dbReference type="InterPro" id="IPR015003">
    <property type="entry name" value="DUF1853"/>
</dbReference>
<proteinExistence type="predicted"/>
<dbReference type="STRING" id="1121939.L861_04060"/>
<accession>S2KV88</accession>
<reference evidence="1 2" key="1">
    <citation type="journal article" date="2013" name="Genome Announc.">
        <title>Draft genome sequence of the moderately halophilic gammaproteobacterium Halomonas anticariensis FP35.</title>
        <authorList>
            <person name="Tahrioui A."/>
            <person name="Quesada E."/>
            <person name="Llamas I."/>
        </authorList>
    </citation>
    <scope>NUCLEOTIDE SEQUENCE [LARGE SCALE GENOMIC DNA]</scope>
    <source>
        <strain evidence="2">DSM 16096 / CECT 5854 / LMG 22089 / FP35</strain>
    </source>
</reference>
<evidence type="ECO:0008006" key="3">
    <source>
        <dbReference type="Google" id="ProtNLM"/>
    </source>
</evidence>